<evidence type="ECO:0000313" key="4">
    <source>
        <dbReference type="Proteomes" id="UP000784294"/>
    </source>
</evidence>
<gene>
    <name evidence="3" type="ORF">PXEA_LOCUS35228</name>
</gene>
<dbReference type="OrthoDB" id="5989898at2759"/>
<evidence type="ECO:0000256" key="1">
    <source>
        <dbReference type="ARBA" id="ARBA00010326"/>
    </source>
</evidence>
<evidence type="ECO:0000313" key="3">
    <source>
        <dbReference type="EMBL" id="VEL41788.1"/>
    </source>
</evidence>
<feature type="compositionally biased region" description="Basic and acidic residues" evidence="2">
    <location>
        <begin position="146"/>
        <end position="163"/>
    </location>
</feature>
<protein>
    <submittedName>
        <fullName evidence="3">Uncharacterized protein</fullName>
    </submittedName>
</protein>
<dbReference type="PANTHER" id="PTHR12767">
    <property type="entry name" value="BCL7 RELATED"/>
    <property type="match status" value="1"/>
</dbReference>
<feature type="region of interest" description="Disordered" evidence="2">
    <location>
        <begin position="1"/>
        <end position="23"/>
    </location>
</feature>
<comment type="caution">
    <text evidence="3">The sequence shown here is derived from an EMBL/GenBank/DDBJ whole genome shotgun (WGS) entry which is preliminary data.</text>
</comment>
<feature type="region of interest" description="Disordered" evidence="2">
    <location>
        <begin position="59"/>
        <end position="169"/>
    </location>
</feature>
<reference evidence="3" key="1">
    <citation type="submission" date="2018-11" db="EMBL/GenBank/DDBJ databases">
        <authorList>
            <consortium name="Pathogen Informatics"/>
        </authorList>
    </citation>
    <scope>NUCLEOTIDE SEQUENCE</scope>
</reference>
<dbReference type="InterPro" id="IPR006804">
    <property type="entry name" value="BCL7"/>
</dbReference>
<dbReference type="AlphaFoldDB" id="A0A448XPP8"/>
<dbReference type="Pfam" id="PF04714">
    <property type="entry name" value="BCL_N"/>
    <property type="match status" value="1"/>
</dbReference>
<sequence>MFSRSLRAETRSRAKEDLRRVNKSSERVRRWEKKWIALKDSSMLVFKWVPCTIQDHPKKTNFSTSVPVAPSPGAVSRPFNGTTLPTESDTKSDNEVIPIQNGIAPTQSPSDAVSESKIIDIPEVPVPQNNKPILNSSPNEDSSLSKLEEKTFDEASSDKEALRPNKGML</sequence>
<proteinExistence type="inferred from homology"/>
<dbReference type="EMBL" id="CAAALY010271059">
    <property type="protein sequence ID" value="VEL41788.1"/>
    <property type="molecule type" value="Genomic_DNA"/>
</dbReference>
<dbReference type="Proteomes" id="UP000784294">
    <property type="component" value="Unassembled WGS sequence"/>
</dbReference>
<evidence type="ECO:0000256" key="2">
    <source>
        <dbReference type="SAM" id="MobiDB-lite"/>
    </source>
</evidence>
<feature type="compositionally biased region" description="Polar residues" evidence="2">
    <location>
        <begin position="103"/>
        <end position="113"/>
    </location>
</feature>
<name>A0A448XPP8_9PLAT</name>
<dbReference type="PANTHER" id="PTHR12767:SF9">
    <property type="entry name" value="BCL7-LIKE"/>
    <property type="match status" value="1"/>
</dbReference>
<keyword evidence="4" id="KW-1185">Reference proteome</keyword>
<feature type="compositionally biased region" description="Polar residues" evidence="2">
    <location>
        <begin position="127"/>
        <end position="145"/>
    </location>
</feature>
<organism evidence="3 4">
    <name type="scientific">Protopolystoma xenopodis</name>
    <dbReference type="NCBI Taxonomy" id="117903"/>
    <lineage>
        <taxon>Eukaryota</taxon>
        <taxon>Metazoa</taxon>
        <taxon>Spiralia</taxon>
        <taxon>Lophotrochozoa</taxon>
        <taxon>Platyhelminthes</taxon>
        <taxon>Monogenea</taxon>
        <taxon>Polyopisthocotylea</taxon>
        <taxon>Polystomatidea</taxon>
        <taxon>Polystomatidae</taxon>
        <taxon>Protopolystoma</taxon>
    </lineage>
</organism>
<comment type="similarity">
    <text evidence="1">Belongs to the BCL7 family.</text>
</comment>
<accession>A0A448XPP8</accession>